<dbReference type="AlphaFoldDB" id="A0A6M6E0Z6"/>
<geneLocation type="plasmid" evidence="4">
    <name>pfdu301a</name>
</geneLocation>
<dbReference type="InterPro" id="IPR001482">
    <property type="entry name" value="T2SS/T4SS_dom"/>
</dbReference>
<sequence length="436" mass="49730">MSDYLDKIINQNKESESRSRESEIKRVKDLVQKRLPSYVDKQNIFGISDPQQLEKIKQHMKQIIYKDGTFLRNYEIAQLVETLVLEITSLGKLSPLMDDNTISEIMINAHDEIWVDRGGKKELTDIVYKNDDEIFELGQRIARNIGRLIDVSHPMVDARLPDGSRVNIIIPPAARKGTTITIRKFFKEKIGIDDLVKFNTVTPEMARFLRDLVYSRTNIMVSGGTGSGKTTTLNVLTNFIPDSERIITIEDSAELQPNNAHIVSLETKEANAEGRGRVTIQDLVKNALRMFPDRIIIGELRDFVAYNFLQAANTGHEGSMATTHSNSPDECISRLTSLVMEGGIYKDSELVRRMVGETLDIVVQISRMRDGKRRIEYISEVIIDKKGEVYTVPIFEYKVLEVTEAEEIIGEYVRTEHPLSNNLLYKFKQNGIKTRF</sequence>
<proteinExistence type="inferred from homology"/>
<dbReference type="Proteomes" id="UP000501076">
    <property type="component" value="Plasmid pFDU301A"/>
</dbReference>
<dbReference type="SUPFAM" id="SSF52540">
    <property type="entry name" value="P-loop containing nucleoside triphosphate hydrolases"/>
    <property type="match status" value="1"/>
</dbReference>
<accession>A0A6M6E0Z6</accession>
<dbReference type="Pfam" id="PF00437">
    <property type="entry name" value="T2SSE"/>
    <property type="match status" value="1"/>
</dbReference>
<dbReference type="Gene3D" id="3.30.450.380">
    <property type="match status" value="1"/>
</dbReference>
<dbReference type="GO" id="GO:0016887">
    <property type="term" value="F:ATP hydrolysis activity"/>
    <property type="evidence" value="ECO:0007669"/>
    <property type="project" value="InterPro"/>
</dbReference>
<gene>
    <name evidence="3" type="ORF">FDZ14_31575</name>
</gene>
<organism evidence="3 4">
    <name type="scientific">Priestia megaterium</name>
    <name type="common">Bacillus megaterium</name>
    <dbReference type="NCBI Taxonomy" id="1404"/>
    <lineage>
        <taxon>Bacteria</taxon>
        <taxon>Bacillati</taxon>
        <taxon>Bacillota</taxon>
        <taxon>Bacilli</taxon>
        <taxon>Bacillales</taxon>
        <taxon>Bacillaceae</taxon>
        <taxon>Priestia</taxon>
    </lineage>
</organism>
<dbReference type="CDD" id="cd01130">
    <property type="entry name" value="VirB11-like_ATPase"/>
    <property type="match status" value="1"/>
</dbReference>
<dbReference type="InterPro" id="IPR050921">
    <property type="entry name" value="T4SS_GSP_E_ATPase"/>
</dbReference>
<protein>
    <submittedName>
        <fullName evidence="3">CpaF family protein</fullName>
    </submittedName>
</protein>
<dbReference type="PANTHER" id="PTHR30486:SF15">
    <property type="entry name" value="TYPE II_IV SECRETION SYSTEM ATPASE"/>
    <property type="match status" value="1"/>
</dbReference>
<name>A0A6M6E0Z6_PRIMG</name>
<evidence type="ECO:0000313" key="3">
    <source>
        <dbReference type="EMBL" id="QJX80632.1"/>
    </source>
</evidence>
<dbReference type="EMBL" id="CP045273">
    <property type="protein sequence ID" value="QJX80632.1"/>
    <property type="molecule type" value="Genomic_DNA"/>
</dbReference>
<dbReference type="InterPro" id="IPR027417">
    <property type="entry name" value="P-loop_NTPase"/>
</dbReference>
<evidence type="ECO:0000259" key="2">
    <source>
        <dbReference type="PROSITE" id="PS00662"/>
    </source>
</evidence>
<comment type="similarity">
    <text evidence="1">Belongs to the GSP E family.</text>
</comment>
<evidence type="ECO:0000256" key="1">
    <source>
        <dbReference type="ARBA" id="ARBA00006611"/>
    </source>
</evidence>
<keyword evidence="3" id="KW-0614">Plasmid</keyword>
<feature type="domain" description="Bacterial type II secretion system protein E" evidence="2">
    <location>
        <begin position="288"/>
        <end position="302"/>
    </location>
</feature>
<evidence type="ECO:0000313" key="4">
    <source>
        <dbReference type="Proteomes" id="UP000501076"/>
    </source>
</evidence>
<dbReference type="PROSITE" id="PS00662">
    <property type="entry name" value="T2SP_E"/>
    <property type="match status" value="1"/>
</dbReference>
<dbReference type="RefSeq" id="WP_171778627.1">
    <property type="nucleotide sequence ID" value="NZ_CP045273.1"/>
</dbReference>
<dbReference type="Gene3D" id="3.40.50.300">
    <property type="entry name" value="P-loop containing nucleotide triphosphate hydrolases"/>
    <property type="match status" value="1"/>
</dbReference>
<dbReference type="PANTHER" id="PTHR30486">
    <property type="entry name" value="TWITCHING MOTILITY PROTEIN PILT"/>
    <property type="match status" value="1"/>
</dbReference>
<reference evidence="3 4" key="1">
    <citation type="submission" date="2019-10" db="EMBL/GenBank/DDBJ databases">
        <title>Complete genome sequences for adaption low water activity.</title>
        <authorList>
            <person name="Zhao L."/>
            <person name="Zhong J."/>
        </authorList>
    </citation>
    <scope>NUCLEOTIDE SEQUENCE [LARGE SCALE GENOMIC DNA]</scope>
    <source>
        <strain evidence="3 4">FDU301</strain>
        <plasmid evidence="4">pfdu301a</plasmid>
    </source>
</reference>